<name>A0A344TMD8_9BACT</name>
<protein>
    <submittedName>
        <fullName evidence="3">Arsenate reductase</fullName>
    </submittedName>
</protein>
<dbReference type="PROSITE" id="PS51353">
    <property type="entry name" value="ARSC"/>
    <property type="match status" value="1"/>
</dbReference>
<dbReference type="EMBL" id="CP030850">
    <property type="protein sequence ID" value="AXE19809.1"/>
    <property type="molecule type" value="Genomic_DNA"/>
</dbReference>
<evidence type="ECO:0000313" key="4">
    <source>
        <dbReference type="Proteomes" id="UP000251993"/>
    </source>
</evidence>
<dbReference type="RefSeq" id="WP_114068577.1">
    <property type="nucleotide sequence ID" value="NZ_CP030850.1"/>
</dbReference>
<dbReference type="NCBIfam" id="TIGR01617">
    <property type="entry name" value="arsC_related"/>
    <property type="match status" value="1"/>
</dbReference>
<dbReference type="Proteomes" id="UP000251993">
    <property type="component" value="Chromosome"/>
</dbReference>
<dbReference type="InterPro" id="IPR036249">
    <property type="entry name" value="Thioredoxin-like_sf"/>
</dbReference>
<organism evidence="3 4">
    <name type="scientific">Runella rosea</name>
    <dbReference type="NCBI Taxonomy" id="2259595"/>
    <lineage>
        <taxon>Bacteria</taxon>
        <taxon>Pseudomonadati</taxon>
        <taxon>Bacteroidota</taxon>
        <taxon>Cytophagia</taxon>
        <taxon>Cytophagales</taxon>
        <taxon>Spirosomataceae</taxon>
        <taxon>Runella</taxon>
    </lineage>
</organism>
<dbReference type="Gene3D" id="3.40.30.10">
    <property type="entry name" value="Glutaredoxin"/>
    <property type="match status" value="1"/>
</dbReference>
<dbReference type="OrthoDB" id="9794155at2"/>
<dbReference type="SUPFAM" id="SSF52833">
    <property type="entry name" value="Thioredoxin-like"/>
    <property type="match status" value="1"/>
</dbReference>
<evidence type="ECO:0000256" key="2">
    <source>
        <dbReference type="PROSITE-ProRule" id="PRU01282"/>
    </source>
</evidence>
<gene>
    <name evidence="3" type="ORF">DR864_19710</name>
</gene>
<keyword evidence="4" id="KW-1185">Reference proteome</keyword>
<dbReference type="PANTHER" id="PTHR30041:SF8">
    <property type="entry name" value="PROTEIN YFFB"/>
    <property type="match status" value="1"/>
</dbReference>
<accession>A0A344TMD8</accession>
<dbReference type="InterPro" id="IPR006660">
    <property type="entry name" value="Arsenate_reductase-like"/>
</dbReference>
<sequence length="115" mass="12919">MLTVYGIPNCDTVKKAVTALKENQLPFTFHDYKKQGISHEKLALWLTQQPKETLINRAGTTWKQLSEEQKNAVQDNESAIALMMEKPSVIKRPVVEKDGRIVAVGWKPDTLASIA</sequence>
<evidence type="ECO:0000313" key="3">
    <source>
        <dbReference type="EMBL" id="AXE19809.1"/>
    </source>
</evidence>
<reference evidence="3 4" key="1">
    <citation type="submission" date="2018-07" db="EMBL/GenBank/DDBJ databases">
        <title>Genome sequencing of Runella.</title>
        <authorList>
            <person name="Baek M.-G."/>
            <person name="Yi H."/>
        </authorList>
    </citation>
    <scope>NUCLEOTIDE SEQUENCE [LARGE SCALE GENOMIC DNA]</scope>
    <source>
        <strain evidence="3 4">HYN0085</strain>
    </source>
</reference>
<dbReference type="CDD" id="cd03035">
    <property type="entry name" value="ArsC_Yffb"/>
    <property type="match status" value="1"/>
</dbReference>
<proteinExistence type="inferred from homology"/>
<dbReference type="InterPro" id="IPR006504">
    <property type="entry name" value="Tscrpt_reg_Spx/MgsR"/>
</dbReference>
<dbReference type="PANTHER" id="PTHR30041">
    <property type="entry name" value="ARSENATE REDUCTASE"/>
    <property type="match status" value="1"/>
</dbReference>
<dbReference type="KEGG" id="run:DR864_19710"/>
<comment type="similarity">
    <text evidence="1 2">Belongs to the ArsC family.</text>
</comment>
<evidence type="ECO:0000256" key="1">
    <source>
        <dbReference type="ARBA" id="ARBA00007198"/>
    </source>
</evidence>
<dbReference type="Pfam" id="PF03960">
    <property type="entry name" value="ArsC"/>
    <property type="match status" value="1"/>
</dbReference>
<dbReference type="AlphaFoldDB" id="A0A344TMD8"/>